<proteinExistence type="predicted"/>
<dbReference type="EMBL" id="BRXW01000052">
    <property type="protein sequence ID" value="GMI03004.1"/>
    <property type="molecule type" value="Genomic_DNA"/>
</dbReference>
<dbReference type="Proteomes" id="UP001165122">
    <property type="component" value="Unassembled WGS sequence"/>
</dbReference>
<comment type="caution">
    <text evidence="1">The sequence shown here is derived from an EMBL/GenBank/DDBJ whole genome shotgun (WGS) entry which is preliminary data.</text>
</comment>
<accession>A0A9W7F6W3</accession>
<dbReference type="OrthoDB" id="995477at2759"/>
<reference evidence="2" key="1">
    <citation type="journal article" date="2023" name="Commun. Biol.">
        <title>Genome analysis of Parmales, the sister group of diatoms, reveals the evolutionary specialization of diatoms from phago-mixotrophs to photoautotrophs.</title>
        <authorList>
            <person name="Ban H."/>
            <person name="Sato S."/>
            <person name="Yoshikawa S."/>
            <person name="Yamada K."/>
            <person name="Nakamura Y."/>
            <person name="Ichinomiya M."/>
            <person name="Sato N."/>
            <person name="Blanc-Mathieu R."/>
            <person name="Endo H."/>
            <person name="Kuwata A."/>
            <person name="Ogata H."/>
        </authorList>
    </citation>
    <scope>NUCLEOTIDE SEQUENCE [LARGE SCALE GENOMIC DNA]</scope>
    <source>
        <strain evidence="2">NIES 3700</strain>
    </source>
</reference>
<evidence type="ECO:0000313" key="1">
    <source>
        <dbReference type="EMBL" id="GMI03004.1"/>
    </source>
</evidence>
<sequence length="115" mass="13028">MEVVEIVNMLSSYHIPPLSSPPATPSPFTLNTPSTVKSVCCSSKAVRKRKWMTSQPAFLHFMDHSDFPVMEGTHPKDYGMEGEKVRVWVKEVDEEKGRVKVTGNRPDDLPRLGWE</sequence>
<keyword evidence="2" id="KW-1185">Reference proteome</keyword>
<dbReference type="AlphaFoldDB" id="A0A9W7F6W3"/>
<gene>
    <name evidence="1" type="ORF">TrLO_g8872</name>
</gene>
<evidence type="ECO:0000313" key="2">
    <source>
        <dbReference type="Proteomes" id="UP001165122"/>
    </source>
</evidence>
<name>A0A9W7F6W3_9STRA</name>
<organism evidence="1 2">
    <name type="scientific">Triparma laevis f. longispina</name>
    <dbReference type="NCBI Taxonomy" id="1714387"/>
    <lineage>
        <taxon>Eukaryota</taxon>
        <taxon>Sar</taxon>
        <taxon>Stramenopiles</taxon>
        <taxon>Ochrophyta</taxon>
        <taxon>Bolidophyceae</taxon>
        <taxon>Parmales</taxon>
        <taxon>Triparmaceae</taxon>
        <taxon>Triparma</taxon>
    </lineage>
</organism>
<protein>
    <submittedName>
        <fullName evidence="1">Uncharacterized protein</fullName>
    </submittedName>
</protein>